<dbReference type="PROSITE" id="PS50109">
    <property type="entry name" value="HIS_KIN"/>
    <property type="match status" value="1"/>
</dbReference>
<dbReference type="SUPFAM" id="SSF55874">
    <property type="entry name" value="ATPase domain of HSP90 chaperone/DNA topoisomerase II/histidine kinase"/>
    <property type="match status" value="1"/>
</dbReference>
<dbReference type="PROSITE" id="PS50112">
    <property type="entry name" value="PAS"/>
    <property type="match status" value="2"/>
</dbReference>
<protein>
    <recommendedName>
        <fullName evidence="2">histidine kinase</fullName>
        <ecNumber evidence="2">2.7.13.3</ecNumber>
    </recommendedName>
</protein>
<evidence type="ECO:0000256" key="3">
    <source>
        <dbReference type="ARBA" id="ARBA00022553"/>
    </source>
</evidence>
<dbReference type="Pfam" id="PF13426">
    <property type="entry name" value="PAS_9"/>
    <property type="match status" value="1"/>
</dbReference>
<feature type="domain" description="PAS" evidence="7">
    <location>
        <begin position="158"/>
        <end position="228"/>
    </location>
</feature>
<dbReference type="InterPro" id="IPR036890">
    <property type="entry name" value="HATPase_C_sf"/>
</dbReference>
<evidence type="ECO:0000259" key="8">
    <source>
        <dbReference type="PROSITE" id="PS50113"/>
    </source>
</evidence>
<dbReference type="Pfam" id="PF00512">
    <property type="entry name" value="HisKA"/>
    <property type="match status" value="1"/>
</dbReference>
<dbReference type="InterPro" id="IPR035965">
    <property type="entry name" value="PAS-like_dom_sf"/>
</dbReference>
<feature type="domain" description="PAC" evidence="8">
    <location>
        <begin position="232"/>
        <end position="283"/>
    </location>
</feature>
<keyword evidence="10" id="KW-1185">Reference proteome</keyword>
<evidence type="ECO:0000313" key="10">
    <source>
        <dbReference type="Proteomes" id="UP000282759"/>
    </source>
</evidence>
<dbReference type="PANTHER" id="PTHR43304">
    <property type="entry name" value="PHYTOCHROME-LIKE PROTEIN CPH1"/>
    <property type="match status" value="1"/>
</dbReference>
<evidence type="ECO:0000259" key="6">
    <source>
        <dbReference type="PROSITE" id="PS50109"/>
    </source>
</evidence>
<dbReference type="InterPro" id="IPR004358">
    <property type="entry name" value="Sig_transdc_His_kin-like_C"/>
</dbReference>
<dbReference type="AlphaFoldDB" id="A0A437MR72"/>
<dbReference type="InterPro" id="IPR013655">
    <property type="entry name" value="PAS_fold_3"/>
</dbReference>
<dbReference type="InterPro" id="IPR005467">
    <property type="entry name" value="His_kinase_dom"/>
</dbReference>
<evidence type="ECO:0000259" key="7">
    <source>
        <dbReference type="PROSITE" id="PS50112"/>
    </source>
</evidence>
<evidence type="ECO:0000256" key="5">
    <source>
        <dbReference type="ARBA" id="ARBA00022777"/>
    </source>
</evidence>
<reference evidence="9 10" key="1">
    <citation type="submission" date="2019-01" db="EMBL/GenBank/DDBJ databases">
        <authorList>
            <person name="Chen W.-M."/>
        </authorList>
    </citation>
    <scope>NUCLEOTIDE SEQUENCE [LARGE SCALE GENOMIC DNA]</scope>
    <source>
        <strain evidence="9 10">YBJ-36</strain>
    </source>
</reference>
<dbReference type="SMART" id="SM00387">
    <property type="entry name" value="HATPase_c"/>
    <property type="match status" value="1"/>
</dbReference>
<feature type="domain" description="PAC" evidence="8">
    <location>
        <begin position="87"/>
        <end position="139"/>
    </location>
</feature>
<dbReference type="InterPro" id="IPR052162">
    <property type="entry name" value="Sensor_kinase/Photoreceptor"/>
</dbReference>
<keyword evidence="4" id="KW-0808">Transferase</keyword>
<dbReference type="Pfam" id="PF02518">
    <property type="entry name" value="HATPase_c"/>
    <property type="match status" value="1"/>
</dbReference>
<accession>A0A437MR72</accession>
<dbReference type="Gene3D" id="3.30.450.20">
    <property type="entry name" value="PAS domain"/>
    <property type="match status" value="2"/>
</dbReference>
<keyword evidence="5" id="KW-0418">Kinase</keyword>
<keyword evidence="3" id="KW-0597">Phosphoprotein</keyword>
<dbReference type="InterPro" id="IPR003661">
    <property type="entry name" value="HisK_dim/P_dom"/>
</dbReference>
<dbReference type="Gene3D" id="1.10.287.130">
    <property type="match status" value="1"/>
</dbReference>
<dbReference type="RefSeq" id="WP_127706121.1">
    <property type="nucleotide sequence ID" value="NZ_SACK01000006.1"/>
</dbReference>
<feature type="domain" description="Histidine kinase" evidence="6">
    <location>
        <begin position="301"/>
        <end position="515"/>
    </location>
</feature>
<dbReference type="EC" id="2.7.13.3" evidence="2"/>
<dbReference type="CDD" id="cd00130">
    <property type="entry name" value="PAS"/>
    <property type="match status" value="2"/>
</dbReference>
<dbReference type="InterPro" id="IPR000014">
    <property type="entry name" value="PAS"/>
</dbReference>
<dbReference type="PANTHER" id="PTHR43304:SF1">
    <property type="entry name" value="PAC DOMAIN-CONTAINING PROTEIN"/>
    <property type="match status" value="1"/>
</dbReference>
<dbReference type="NCBIfam" id="TIGR00229">
    <property type="entry name" value="sensory_box"/>
    <property type="match status" value="2"/>
</dbReference>
<dbReference type="PRINTS" id="PR00344">
    <property type="entry name" value="BCTRLSENSOR"/>
</dbReference>
<dbReference type="GO" id="GO:0000155">
    <property type="term" value="F:phosphorelay sensor kinase activity"/>
    <property type="evidence" value="ECO:0007669"/>
    <property type="project" value="InterPro"/>
</dbReference>
<dbReference type="Proteomes" id="UP000282759">
    <property type="component" value="Unassembled WGS sequence"/>
</dbReference>
<dbReference type="InterPro" id="IPR036097">
    <property type="entry name" value="HisK_dim/P_sf"/>
</dbReference>
<dbReference type="InterPro" id="IPR001610">
    <property type="entry name" value="PAC"/>
</dbReference>
<organism evidence="9 10">
    <name type="scientific">Mucilaginibacter limnophilus</name>
    <dbReference type="NCBI Taxonomy" id="1932778"/>
    <lineage>
        <taxon>Bacteria</taxon>
        <taxon>Pseudomonadati</taxon>
        <taxon>Bacteroidota</taxon>
        <taxon>Sphingobacteriia</taxon>
        <taxon>Sphingobacteriales</taxon>
        <taxon>Sphingobacteriaceae</taxon>
        <taxon>Mucilaginibacter</taxon>
    </lineage>
</organism>
<sequence>MSTDTILTKSIDEKLFRLLVASVKDCSIFLIDPNGYILSWNQGAEHIKGYRAEEVIGKNISIFYLKNDSEKLHLRNNLNQALRKGTYECEGWRVRKDGSMFWAHVVFTTIYNDAGHLIGFAKVTRDITEQKRNEERKAEINAELERRVRENTEKIIANELRFRKLIENSYEGITLLNENLQVCYRSSSSERINGWEQTENLDSHAEELIHPEDMPFMRTLFDQVKNNPVEPFIITFRMLHKQGHYIWVEGVFTNMLHDENIHAIVCNFRDITEKKQAQIERDKITVDLVQRNKDLEQFTYIVSHNLRAPVANISGLTSLLRDTDAADPDQPATLEALALSVKNLDNVILDLNHVLQVSSEANDKIEEVSLPKLVEEIKLGIQSMIQKNEASIVYDFGAFEQLFTLKGYLHSIFQNLIVNSIKYRMPDIPPVITINSELKDGMVYIHFNDNGRGIDLCRYAHHLFGLYKRFDQSVEGKGMGLFMVKMQTERLGGNINAKSKINEGTTFTLQFPDTLLHAPK</sequence>
<gene>
    <name evidence="9" type="ORF">EOD41_14410</name>
</gene>
<dbReference type="InterPro" id="IPR000700">
    <property type="entry name" value="PAS-assoc_C"/>
</dbReference>
<evidence type="ECO:0000313" key="9">
    <source>
        <dbReference type="EMBL" id="RVU00149.1"/>
    </source>
</evidence>
<comment type="caution">
    <text evidence="9">The sequence shown here is derived from an EMBL/GenBank/DDBJ whole genome shotgun (WGS) entry which is preliminary data.</text>
</comment>
<dbReference type="OrthoDB" id="1522284at2"/>
<dbReference type="SMART" id="SM00086">
    <property type="entry name" value="PAC"/>
    <property type="match status" value="2"/>
</dbReference>
<dbReference type="EMBL" id="SACK01000006">
    <property type="protein sequence ID" value="RVU00149.1"/>
    <property type="molecule type" value="Genomic_DNA"/>
</dbReference>
<comment type="catalytic activity">
    <reaction evidence="1">
        <text>ATP + protein L-histidine = ADP + protein N-phospho-L-histidine.</text>
        <dbReference type="EC" id="2.7.13.3"/>
    </reaction>
</comment>
<dbReference type="SMART" id="SM00388">
    <property type="entry name" value="HisKA"/>
    <property type="match status" value="1"/>
</dbReference>
<dbReference type="Gene3D" id="3.30.565.10">
    <property type="entry name" value="Histidine kinase-like ATPase, C-terminal domain"/>
    <property type="match status" value="1"/>
</dbReference>
<name>A0A437MR72_9SPHI</name>
<evidence type="ECO:0000256" key="4">
    <source>
        <dbReference type="ARBA" id="ARBA00022679"/>
    </source>
</evidence>
<dbReference type="SUPFAM" id="SSF55785">
    <property type="entry name" value="PYP-like sensor domain (PAS domain)"/>
    <property type="match status" value="2"/>
</dbReference>
<evidence type="ECO:0000256" key="2">
    <source>
        <dbReference type="ARBA" id="ARBA00012438"/>
    </source>
</evidence>
<dbReference type="InterPro" id="IPR003594">
    <property type="entry name" value="HATPase_dom"/>
</dbReference>
<proteinExistence type="predicted"/>
<dbReference type="SUPFAM" id="SSF47384">
    <property type="entry name" value="Homodimeric domain of signal transducing histidine kinase"/>
    <property type="match status" value="1"/>
</dbReference>
<feature type="domain" description="PAS" evidence="7">
    <location>
        <begin position="12"/>
        <end position="85"/>
    </location>
</feature>
<dbReference type="SMART" id="SM00091">
    <property type="entry name" value="PAS"/>
    <property type="match status" value="2"/>
</dbReference>
<evidence type="ECO:0000256" key="1">
    <source>
        <dbReference type="ARBA" id="ARBA00000085"/>
    </source>
</evidence>
<dbReference type="Pfam" id="PF08447">
    <property type="entry name" value="PAS_3"/>
    <property type="match status" value="1"/>
</dbReference>
<dbReference type="PROSITE" id="PS50113">
    <property type="entry name" value="PAC"/>
    <property type="match status" value="2"/>
</dbReference>